<feature type="compositionally biased region" description="Low complexity" evidence="1">
    <location>
        <begin position="928"/>
        <end position="951"/>
    </location>
</feature>
<evidence type="ECO:0000256" key="1">
    <source>
        <dbReference type="SAM" id="MobiDB-lite"/>
    </source>
</evidence>
<feature type="region of interest" description="Disordered" evidence="1">
    <location>
        <begin position="927"/>
        <end position="958"/>
    </location>
</feature>
<feature type="compositionally biased region" description="Polar residues" evidence="1">
    <location>
        <begin position="181"/>
        <end position="193"/>
    </location>
</feature>
<feature type="compositionally biased region" description="Low complexity" evidence="1">
    <location>
        <begin position="14"/>
        <end position="24"/>
    </location>
</feature>
<proteinExistence type="predicted"/>
<feature type="compositionally biased region" description="Basic and acidic residues" evidence="1">
    <location>
        <begin position="198"/>
        <end position="239"/>
    </location>
</feature>
<feature type="compositionally biased region" description="Polar residues" evidence="1">
    <location>
        <begin position="116"/>
        <end position="131"/>
    </location>
</feature>
<feature type="compositionally biased region" description="Acidic residues" evidence="1">
    <location>
        <begin position="1"/>
        <end position="10"/>
    </location>
</feature>
<feature type="compositionally biased region" description="Basic and acidic residues" evidence="1">
    <location>
        <begin position="134"/>
        <end position="147"/>
    </location>
</feature>
<dbReference type="OrthoDB" id="2504266at2759"/>
<protein>
    <submittedName>
        <fullName evidence="2">Uncharacterized protein</fullName>
    </submittedName>
</protein>
<name>A0A6A4IM24_9AGAR</name>
<feature type="region of interest" description="Disordered" evidence="1">
    <location>
        <begin position="1"/>
        <end position="46"/>
    </location>
</feature>
<organism evidence="2 3">
    <name type="scientific">Gymnopus androsaceus JB14</name>
    <dbReference type="NCBI Taxonomy" id="1447944"/>
    <lineage>
        <taxon>Eukaryota</taxon>
        <taxon>Fungi</taxon>
        <taxon>Dikarya</taxon>
        <taxon>Basidiomycota</taxon>
        <taxon>Agaricomycotina</taxon>
        <taxon>Agaricomycetes</taxon>
        <taxon>Agaricomycetidae</taxon>
        <taxon>Agaricales</taxon>
        <taxon>Marasmiineae</taxon>
        <taxon>Omphalotaceae</taxon>
        <taxon>Gymnopus</taxon>
    </lineage>
</organism>
<feature type="region of interest" description="Disordered" evidence="1">
    <location>
        <begin position="67"/>
        <end position="384"/>
    </location>
</feature>
<dbReference type="AlphaFoldDB" id="A0A6A4IM24"/>
<dbReference type="EMBL" id="ML769384">
    <property type="protein sequence ID" value="KAE9410910.1"/>
    <property type="molecule type" value="Genomic_DNA"/>
</dbReference>
<feature type="compositionally biased region" description="Basic and acidic residues" evidence="1">
    <location>
        <begin position="96"/>
        <end position="105"/>
    </location>
</feature>
<feature type="region of interest" description="Disordered" evidence="1">
    <location>
        <begin position="396"/>
        <end position="604"/>
    </location>
</feature>
<sequence>MATPPDEPDVAELSSVSSQKSTQSPPEISANEDLIQDSSSPPRSLRIYPRPQLLALSKSPLICVPPNMPELKEWFGSENEQNLSKKDSEPTTPNSGRERRFRRDADENELPARPSFRSSLTQPSQMGNFKHQSLRAEADREGQERLRNASRKYSCSKDRLGLPLSTLRTTKERSIAPHLASGSTRVSTTQAQGTIAARRAETREASKKKAGESGEDWRRGADTRRPERNDRGDREERPRSRSRHRRDPSPTRREREGKEREKEREDYRRERAERDRDDDDDSRRWRDDGRRDERIAARRERERGPNAKDKDSTSSNPSRWTIVEDRDSRSKRNAGRDKKTVAEEGRVDDRRADRENREKEKEPAWMDTYVPSPSSGGGILGAKGAEGELDGIQAWKKNMKEKEQKLNKPAPASSGAEPSKAPVKSAEAEEPMDEIQRFKKMMEMAQKQSPDSPMVVGPILGPADASNPSTQDNEPVAVPRTSESASNASDLAAAPSKHDIPSASDPSRSLLSLLNSNNESTSHSPVNIDSGVSKLHSRLPLADSSGDRSNNDTTFNPPQGSRLLALGSRAPAKPVAPNSQFLSSAIPNGGPPSTTSSKPQLTGFSNLANPLALMTDSSKAAPRTPSGFSPFEEQRELGDALRRPMGERTPYTNDPNGLWPDSSPLDPSTAGHAIGKGSRFAKFFDGKGKEAPLGAPSVPKAPTPVRLRFFFPSGFGNMSNPNLEQHRTVDDLFAKLNMLQGQRGVPGPNSTPMNHVPFGQQTQSQLHSLQQQQQLQNQLHNARLEPLYESRNFMPDNLVPGLRSAPPPRNRENGGMFAADPLDDALLLNAQQRLPVQQQRVVEQMYAGSIPAAYAQQQVARNAAGIPVQLPQFRGGPSPVSAQQSLLHGVQQQRLPPGLANLGGRPPHDPAQFGIPGPIHNGLHMNGPPQQQQQAFNNFHPAAGGFAGPQAPLRPPAHQLQAAVNHHQLANLGHPGNLDARPNQHAQLLAMSGLGGGGGMRNVSGGGFNHQSGTSLQNPMLGMRPQAQQQQPIHPQMLPHHLLPPHLQQVPPGPSSQTSTQELMALLMGTHRD</sequence>
<feature type="compositionally biased region" description="Low complexity" evidence="1">
    <location>
        <begin position="502"/>
        <end position="524"/>
    </location>
</feature>
<feature type="compositionally biased region" description="Basic and acidic residues" evidence="1">
    <location>
        <begin position="322"/>
        <end position="364"/>
    </location>
</feature>
<dbReference type="Proteomes" id="UP000799118">
    <property type="component" value="Unassembled WGS sequence"/>
</dbReference>
<evidence type="ECO:0000313" key="2">
    <source>
        <dbReference type="EMBL" id="KAE9410910.1"/>
    </source>
</evidence>
<evidence type="ECO:0000313" key="3">
    <source>
        <dbReference type="Proteomes" id="UP000799118"/>
    </source>
</evidence>
<accession>A0A6A4IM24</accession>
<feature type="compositionally biased region" description="Basic and acidic residues" evidence="1">
    <location>
        <begin position="247"/>
        <end position="312"/>
    </location>
</feature>
<keyword evidence="3" id="KW-1185">Reference proteome</keyword>
<reference evidence="2" key="1">
    <citation type="journal article" date="2019" name="Environ. Microbiol.">
        <title>Fungal ecological strategies reflected in gene transcription - a case study of two litter decomposers.</title>
        <authorList>
            <person name="Barbi F."/>
            <person name="Kohler A."/>
            <person name="Barry K."/>
            <person name="Baskaran P."/>
            <person name="Daum C."/>
            <person name="Fauchery L."/>
            <person name="Ihrmark K."/>
            <person name="Kuo A."/>
            <person name="LaButti K."/>
            <person name="Lipzen A."/>
            <person name="Morin E."/>
            <person name="Grigoriev I.V."/>
            <person name="Henrissat B."/>
            <person name="Lindahl B."/>
            <person name="Martin F."/>
        </authorList>
    </citation>
    <scope>NUCLEOTIDE SEQUENCE</scope>
    <source>
        <strain evidence="2">JB14</strain>
    </source>
</reference>
<feature type="compositionally biased region" description="Polar residues" evidence="1">
    <location>
        <begin position="577"/>
        <end position="604"/>
    </location>
</feature>
<gene>
    <name evidence="2" type="ORF">BT96DRAFT_912319</name>
</gene>